<organism evidence="2 3">
    <name type="scientific">Aequorivita aquimaris</name>
    <dbReference type="NCBI Taxonomy" id="1548749"/>
    <lineage>
        <taxon>Bacteria</taxon>
        <taxon>Pseudomonadati</taxon>
        <taxon>Bacteroidota</taxon>
        <taxon>Flavobacteriia</taxon>
        <taxon>Flavobacteriales</taxon>
        <taxon>Flavobacteriaceae</taxon>
        <taxon>Aequorivita</taxon>
    </lineage>
</organism>
<keyword evidence="3" id="KW-1185">Reference proteome</keyword>
<dbReference type="Proteomes" id="UP000070138">
    <property type="component" value="Unassembled WGS sequence"/>
</dbReference>
<protein>
    <submittedName>
        <fullName evidence="2">Uncharacterized protein</fullName>
    </submittedName>
</protein>
<feature type="chain" id="PRO_5007479760" evidence="1">
    <location>
        <begin position="29"/>
        <end position="223"/>
    </location>
</feature>
<feature type="signal peptide" evidence="1">
    <location>
        <begin position="1"/>
        <end position="28"/>
    </location>
</feature>
<reference evidence="3" key="1">
    <citation type="submission" date="2014-10" db="EMBL/GenBank/DDBJ databases">
        <title>Genome sequencing of Vitellibacter sp. D-24.</title>
        <authorList>
            <person name="Thevarajoo S."/>
            <person name="Selvaratnam C."/>
            <person name="Goh K.M."/>
            <person name="Chong C.S."/>
        </authorList>
    </citation>
    <scope>NUCLEOTIDE SEQUENCE [LARGE SCALE GENOMIC DNA]</scope>
    <source>
        <strain evidence="3">D-24</strain>
    </source>
</reference>
<comment type="caution">
    <text evidence="2">The sequence shown here is derived from an EMBL/GenBank/DDBJ whole genome shotgun (WGS) entry which is preliminary data.</text>
</comment>
<dbReference type="AlphaFoldDB" id="A0A137RIU0"/>
<proteinExistence type="predicted"/>
<evidence type="ECO:0000313" key="3">
    <source>
        <dbReference type="Proteomes" id="UP000070138"/>
    </source>
</evidence>
<accession>A0A137RIU0</accession>
<keyword evidence="1" id="KW-0732">Signal</keyword>
<reference evidence="2 3" key="2">
    <citation type="journal article" date="2016" name="Int. J. Syst. Evol. Microbiol.">
        <title>Vitellibacter aquimaris sp. nov., a marine bacterium isolated from seawater.</title>
        <authorList>
            <person name="Thevarajoo S."/>
            <person name="Selvaratnam C."/>
            <person name="Goh K.M."/>
            <person name="Hong K.W."/>
            <person name="Chan X.Y."/>
            <person name="Chan K.G."/>
            <person name="Chong C.S."/>
        </authorList>
    </citation>
    <scope>NUCLEOTIDE SEQUENCE [LARGE SCALE GENOMIC DNA]</scope>
    <source>
        <strain evidence="2 3">D-24</strain>
    </source>
</reference>
<dbReference type="STRING" id="1548749.LS48_06385"/>
<dbReference type="EMBL" id="JRWG01000003">
    <property type="protein sequence ID" value="KXO00095.1"/>
    <property type="molecule type" value="Genomic_DNA"/>
</dbReference>
<evidence type="ECO:0000313" key="2">
    <source>
        <dbReference type="EMBL" id="KXO00095.1"/>
    </source>
</evidence>
<gene>
    <name evidence="2" type="ORF">LS48_06385</name>
</gene>
<name>A0A137RIU0_9FLAO</name>
<evidence type="ECO:0000256" key="1">
    <source>
        <dbReference type="SAM" id="SignalP"/>
    </source>
</evidence>
<sequence>MVSYKNVFLKIFLQMKKLLFLFTVLITAAGFTQNDEAYVDAKVAQKMAELELQQNPEYFFRKDYCDGNIQMFNLPGGKLCTSKSTYYSVYVFWSEDEDVMKLQKFDNCGSFMPISISKKSTLGKLLKDKNALREGEVKPYEGEKIDENAFGNMSVQSCHKEYKFVFGGKPFEKKFKEFDLTNDSKYKNINAEHNNSLELIKMDNIISEMIKNFDENGKFFREN</sequence>